<reference evidence="1" key="1">
    <citation type="journal article" date="2015" name="Nature">
        <title>Complex archaea that bridge the gap between prokaryotes and eukaryotes.</title>
        <authorList>
            <person name="Spang A."/>
            <person name="Saw J.H."/>
            <person name="Jorgensen S.L."/>
            <person name="Zaremba-Niedzwiedzka K."/>
            <person name="Martijn J."/>
            <person name="Lind A.E."/>
            <person name="van Eijk R."/>
            <person name="Schleper C."/>
            <person name="Guy L."/>
            <person name="Ettema T.J."/>
        </authorList>
    </citation>
    <scope>NUCLEOTIDE SEQUENCE</scope>
</reference>
<comment type="caution">
    <text evidence="1">The sequence shown here is derived from an EMBL/GenBank/DDBJ whole genome shotgun (WGS) entry which is preliminary data.</text>
</comment>
<dbReference type="EMBL" id="LAZR01025289">
    <property type="protein sequence ID" value="KKL72384.1"/>
    <property type="molecule type" value="Genomic_DNA"/>
</dbReference>
<accession>A0A0F9EEK9</accession>
<name>A0A0F9EEK9_9ZZZZ</name>
<protein>
    <submittedName>
        <fullName evidence="1">Uncharacterized protein</fullName>
    </submittedName>
</protein>
<sequence>MAKKKTKKKAKKTKKAKKVIQRFPMRPRNPLASLHKKKLEILRAVPIMPCSAIGKDRQGLRYAHTQAEKVFQVYRRESESRGLVIRLVEGEAVNAKRPGEVKVGDQWQTKNVPCVRFNGKWEICDTATGQKETFKGSGDGDNEIWSNNSAQTIAFKQGLLMYFFTAWPQPTDWCKVIRKSLEEAGTEEFVKAMKMIIPEKIAKATGIIDMLDAFYSKPIKERKN</sequence>
<dbReference type="AlphaFoldDB" id="A0A0F9EEK9"/>
<proteinExistence type="predicted"/>
<evidence type="ECO:0000313" key="1">
    <source>
        <dbReference type="EMBL" id="KKL72384.1"/>
    </source>
</evidence>
<organism evidence="1">
    <name type="scientific">marine sediment metagenome</name>
    <dbReference type="NCBI Taxonomy" id="412755"/>
    <lineage>
        <taxon>unclassified sequences</taxon>
        <taxon>metagenomes</taxon>
        <taxon>ecological metagenomes</taxon>
    </lineage>
</organism>
<gene>
    <name evidence="1" type="ORF">LCGC14_2085400</name>
</gene>